<dbReference type="Pfam" id="PF17744">
    <property type="entry name" value="DUF5581"/>
    <property type="match status" value="1"/>
</dbReference>
<reference evidence="3 4" key="1">
    <citation type="submission" date="2024-01" db="EMBL/GenBank/DDBJ databases">
        <authorList>
            <person name="Alioto T."/>
            <person name="Alioto T."/>
            <person name="Gomez Garrido J."/>
        </authorList>
    </citation>
    <scope>NUCLEOTIDE SEQUENCE [LARGE SCALE GENOMIC DNA]</scope>
</reference>
<gene>
    <name evidence="3" type="ORF">FSCOSCO3_A008575</name>
</gene>
<keyword evidence="4" id="KW-1185">Reference proteome</keyword>
<proteinExistence type="predicted"/>
<dbReference type="Pfam" id="PF20996">
    <property type="entry name" value="DUF5581_N"/>
    <property type="match status" value="1"/>
</dbReference>
<evidence type="ECO:0000259" key="2">
    <source>
        <dbReference type="Pfam" id="PF20996"/>
    </source>
</evidence>
<sequence>MDDVKLTCASLHECGTQEVSSQNDALLDLRNQITHLFCTRLNANSITVLQEKLRLMQRSSYYLEVQHDLPPTEEQQQTLNLSDSTVLSLIDHWRLEGALTLANTQVKLLLSLLGMLYEEIIRSCRELEVFIIKCNQGLLDSDMAVSMQEKLRQTHQYLDDFESRMTRNLGPLDLPNQLIMNTGQHPMAKLSASLAIKMPVVFDRCKSHVTSYTAHLFWEVATQQSEELGQEFEILIKSLHPTADQGEFIKTTCQSYCIQFSNLTPDSYYQFSVKRVDVLNLVYELWTDTIILKTTNVPK</sequence>
<evidence type="ECO:0000313" key="3">
    <source>
        <dbReference type="EMBL" id="CAK6966083.1"/>
    </source>
</evidence>
<accession>A0AAV1P2Z9</accession>
<dbReference type="PANTHER" id="PTHR14537">
    <property type="entry name" value="FIBRONECTIN TYPE III DOMAIN-CONTAINING PROTEIN 11"/>
    <property type="match status" value="1"/>
</dbReference>
<name>A0AAV1P2Z9_SCOSC</name>
<feature type="domain" description="DUF5581" evidence="1">
    <location>
        <begin position="197"/>
        <end position="297"/>
    </location>
</feature>
<dbReference type="InterPro" id="IPR048317">
    <property type="entry name" value="DUF5581_C"/>
</dbReference>
<feature type="domain" description="DUF5581" evidence="2">
    <location>
        <begin position="27"/>
        <end position="166"/>
    </location>
</feature>
<dbReference type="Proteomes" id="UP001314229">
    <property type="component" value="Unassembled WGS sequence"/>
</dbReference>
<organism evidence="3 4">
    <name type="scientific">Scomber scombrus</name>
    <name type="common">Atlantic mackerel</name>
    <name type="synonym">Scomber vernalis</name>
    <dbReference type="NCBI Taxonomy" id="13677"/>
    <lineage>
        <taxon>Eukaryota</taxon>
        <taxon>Metazoa</taxon>
        <taxon>Chordata</taxon>
        <taxon>Craniata</taxon>
        <taxon>Vertebrata</taxon>
        <taxon>Euteleostomi</taxon>
        <taxon>Actinopterygii</taxon>
        <taxon>Neopterygii</taxon>
        <taxon>Teleostei</taxon>
        <taxon>Neoteleostei</taxon>
        <taxon>Acanthomorphata</taxon>
        <taxon>Pelagiaria</taxon>
        <taxon>Scombriformes</taxon>
        <taxon>Scombridae</taxon>
        <taxon>Scomber</taxon>
    </lineage>
</organism>
<evidence type="ECO:0000313" key="4">
    <source>
        <dbReference type="Proteomes" id="UP001314229"/>
    </source>
</evidence>
<dbReference type="EMBL" id="CAWUFR010000090">
    <property type="protein sequence ID" value="CAK6966083.1"/>
    <property type="molecule type" value="Genomic_DNA"/>
</dbReference>
<dbReference type="InterPro" id="IPR049231">
    <property type="entry name" value="DUF5581_N"/>
</dbReference>
<protein>
    <submittedName>
        <fullName evidence="3">Fibronectin type III domain-containing protein 11-like</fullName>
    </submittedName>
</protein>
<dbReference type="InterPro" id="IPR039581">
    <property type="entry name" value="FNDC11"/>
</dbReference>
<evidence type="ECO:0000259" key="1">
    <source>
        <dbReference type="Pfam" id="PF17744"/>
    </source>
</evidence>
<comment type="caution">
    <text evidence="3">The sequence shown here is derived from an EMBL/GenBank/DDBJ whole genome shotgun (WGS) entry which is preliminary data.</text>
</comment>
<dbReference type="AlphaFoldDB" id="A0AAV1P2Z9"/>